<name>A0A2U3AQ62_9BACL</name>
<comment type="caution">
    <text evidence="2">The sequence shown here is derived from an EMBL/GenBank/DDBJ whole genome shotgun (WGS) entry which is preliminary data.</text>
</comment>
<dbReference type="InterPro" id="IPR051606">
    <property type="entry name" value="Polyketide_Oxido-like"/>
</dbReference>
<keyword evidence="3" id="KW-1185">Reference proteome</keyword>
<sequence>MKIAILGATGRVGAGFLELALSKGHSVKALMRKPTRRKPSSQLEIIIGDAKNQETIATLLKDVDVVFSALNTDQTTTLTEATSHLIEEMTNQNITRIVTIGTAGILESRAEPGKLRYLSSESRQKVKFAANEHAAVYRQLKHSSLQWTIICPTALINGKKTGIYRYEKDYLPTNGMKISVLDTAALGYEAAIHNLFLYHRVGIAY</sequence>
<dbReference type="EMBL" id="QFVR01000002">
    <property type="protein sequence ID" value="PWI26688.1"/>
    <property type="molecule type" value="Genomic_DNA"/>
</dbReference>
<dbReference type="PANTHER" id="PTHR43355:SF2">
    <property type="entry name" value="FLAVIN REDUCTASE (NADPH)"/>
    <property type="match status" value="1"/>
</dbReference>
<dbReference type="AlphaFoldDB" id="A0A2U3AQ62"/>
<evidence type="ECO:0000313" key="2">
    <source>
        <dbReference type="EMBL" id="PWI26688.1"/>
    </source>
</evidence>
<gene>
    <name evidence="2" type="ORF">DEX24_02720</name>
</gene>
<accession>A0A2U3AQ62</accession>
<proteinExistence type="predicted"/>
<dbReference type="Pfam" id="PF13460">
    <property type="entry name" value="NAD_binding_10"/>
    <property type="match status" value="1"/>
</dbReference>
<feature type="domain" description="NAD(P)-binding" evidence="1">
    <location>
        <begin position="7"/>
        <end position="189"/>
    </location>
</feature>
<evidence type="ECO:0000259" key="1">
    <source>
        <dbReference type="Pfam" id="PF13460"/>
    </source>
</evidence>
<dbReference type="Proteomes" id="UP000245938">
    <property type="component" value="Unassembled WGS sequence"/>
</dbReference>
<dbReference type="InterPro" id="IPR016040">
    <property type="entry name" value="NAD(P)-bd_dom"/>
</dbReference>
<protein>
    <recommendedName>
        <fullName evidence="1">NAD(P)-binding domain-containing protein</fullName>
    </recommendedName>
</protein>
<dbReference type="RefSeq" id="WP_109304859.1">
    <property type="nucleotide sequence ID" value="NZ_BJUF01000002.1"/>
</dbReference>
<organism evidence="2 3">
    <name type="scientific">Kurthia sibirica</name>
    <dbReference type="NCBI Taxonomy" id="202750"/>
    <lineage>
        <taxon>Bacteria</taxon>
        <taxon>Bacillati</taxon>
        <taxon>Bacillota</taxon>
        <taxon>Bacilli</taxon>
        <taxon>Bacillales</taxon>
        <taxon>Caryophanaceae</taxon>
        <taxon>Kurthia</taxon>
    </lineage>
</organism>
<dbReference type="OrthoDB" id="9785372at2"/>
<dbReference type="Gene3D" id="3.40.50.720">
    <property type="entry name" value="NAD(P)-binding Rossmann-like Domain"/>
    <property type="match status" value="1"/>
</dbReference>
<dbReference type="GO" id="GO:0016646">
    <property type="term" value="F:oxidoreductase activity, acting on the CH-NH group of donors, NAD or NADP as acceptor"/>
    <property type="evidence" value="ECO:0007669"/>
    <property type="project" value="TreeGrafter"/>
</dbReference>
<dbReference type="PANTHER" id="PTHR43355">
    <property type="entry name" value="FLAVIN REDUCTASE (NADPH)"/>
    <property type="match status" value="1"/>
</dbReference>
<evidence type="ECO:0000313" key="3">
    <source>
        <dbReference type="Proteomes" id="UP000245938"/>
    </source>
</evidence>
<reference evidence="2 3" key="1">
    <citation type="submission" date="2018-05" db="EMBL/GenBank/DDBJ databases">
        <title>Kurthia sibirica genome sequence.</title>
        <authorList>
            <person name="Maclea K.S."/>
            <person name="Goen A.E."/>
        </authorList>
    </citation>
    <scope>NUCLEOTIDE SEQUENCE [LARGE SCALE GENOMIC DNA]</scope>
    <source>
        <strain evidence="2 3">ATCC 49154</strain>
    </source>
</reference>
<dbReference type="SUPFAM" id="SSF51735">
    <property type="entry name" value="NAD(P)-binding Rossmann-fold domains"/>
    <property type="match status" value="1"/>
</dbReference>
<dbReference type="InterPro" id="IPR036291">
    <property type="entry name" value="NAD(P)-bd_dom_sf"/>
</dbReference>